<sequence length="59" mass="6208">MSHPPAATVRGKKGPPQALTRESPVLPVGLRYQKHALTQTNCSNSAEIWLAASGLSADP</sequence>
<evidence type="ECO:0000256" key="1">
    <source>
        <dbReference type="SAM" id="MobiDB-lite"/>
    </source>
</evidence>
<feature type="region of interest" description="Disordered" evidence="1">
    <location>
        <begin position="1"/>
        <end position="24"/>
    </location>
</feature>
<dbReference type="KEGG" id="ache:ACHE_30393A"/>
<name>A0A7R7ZME2_ASPCH</name>
<dbReference type="AlphaFoldDB" id="A0A7R7ZME2"/>
<keyword evidence="3" id="KW-1185">Reference proteome</keyword>
<evidence type="ECO:0000313" key="3">
    <source>
        <dbReference type="Proteomes" id="UP000637239"/>
    </source>
</evidence>
<proteinExistence type="predicted"/>
<dbReference type="Proteomes" id="UP000637239">
    <property type="component" value="Chromosome 3"/>
</dbReference>
<evidence type="ECO:0000313" key="2">
    <source>
        <dbReference type="EMBL" id="BCR86406.1"/>
    </source>
</evidence>
<protein>
    <submittedName>
        <fullName evidence="2">Uncharacterized protein</fullName>
    </submittedName>
</protein>
<dbReference type="GeneID" id="66980765"/>
<dbReference type="RefSeq" id="XP_043134928.1">
    <property type="nucleotide sequence ID" value="XM_043277006.1"/>
</dbReference>
<accession>A0A7R7ZME2</accession>
<reference evidence="2" key="1">
    <citation type="submission" date="2021-01" db="EMBL/GenBank/DDBJ databases">
        <authorList>
            <consortium name="Aspergillus chevalieri M1 genome sequencing consortium"/>
            <person name="Kazuki M."/>
            <person name="Futagami T."/>
        </authorList>
    </citation>
    <scope>NUCLEOTIDE SEQUENCE</scope>
    <source>
        <strain evidence="2">M1</strain>
    </source>
</reference>
<dbReference type="EMBL" id="AP024418">
    <property type="protein sequence ID" value="BCR86406.1"/>
    <property type="molecule type" value="Genomic_DNA"/>
</dbReference>
<gene>
    <name evidence="2" type="ORF">ACHE_30393A</name>
</gene>
<reference evidence="2" key="2">
    <citation type="submission" date="2021-02" db="EMBL/GenBank/DDBJ databases">
        <title>Aspergillus chevalieri M1 genome sequence.</title>
        <authorList>
            <person name="Kadooka C."/>
            <person name="Mori K."/>
            <person name="Futagami T."/>
        </authorList>
    </citation>
    <scope>NUCLEOTIDE SEQUENCE</scope>
    <source>
        <strain evidence="2">M1</strain>
    </source>
</reference>
<organism evidence="2 3">
    <name type="scientific">Aspergillus chevalieri</name>
    <name type="common">Eurotium chevalieri</name>
    <dbReference type="NCBI Taxonomy" id="182096"/>
    <lineage>
        <taxon>Eukaryota</taxon>
        <taxon>Fungi</taxon>
        <taxon>Dikarya</taxon>
        <taxon>Ascomycota</taxon>
        <taxon>Pezizomycotina</taxon>
        <taxon>Eurotiomycetes</taxon>
        <taxon>Eurotiomycetidae</taxon>
        <taxon>Eurotiales</taxon>
        <taxon>Aspergillaceae</taxon>
        <taxon>Aspergillus</taxon>
        <taxon>Aspergillus subgen. Aspergillus</taxon>
    </lineage>
</organism>